<comment type="caution">
    <text evidence="8">The sequence shown here is derived from an EMBL/GenBank/DDBJ whole genome shotgun (WGS) entry which is preliminary data.</text>
</comment>
<dbReference type="SUPFAM" id="SSF47699">
    <property type="entry name" value="Bifunctional inhibitor/lipid-transfer protein/seed storage 2S albumin"/>
    <property type="match status" value="1"/>
</dbReference>
<keyword evidence="5" id="KW-1133">Transmembrane helix</keyword>
<evidence type="ECO:0000259" key="7">
    <source>
        <dbReference type="Pfam" id="PF14368"/>
    </source>
</evidence>
<feature type="chain" id="PRO_5032390496" description="Bifunctional inhibitor/plant lipid transfer protein/seed storage helical domain-containing protein" evidence="6">
    <location>
        <begin position="30"/>
        <end position="160"/>
    </location>
</feature>
<dbReference type="OrthoDB" id="10469708at2759"/>
<dbReference type="InterPro" id="IPR036312">
    <property type="entry name" value="Bifun_inhib/LTP/seed_sf"/>
</dbReference>
<keyword evidence="9" id="KW-1185">Reference proteome</keyword>
<evidence type="ECO:0000256" key="2">
    <source>
        <dbReference type="ARBA" id="ARBA00022729"/>
    </source>
</evidence>
<feature type="transmembrane region" description="Helical" evidence="5">
    <location>
        <begin position="142"/>
        <end position="159"/>
    </location>
</feature>
<keyword evidence="4" id="KW-0325">Glycoprotein</keyword>
<evidence type="ECO:0000313" key="8">
    <source>
        <dbReference type="EMBL" id="KAG0473203.1"/>
    </source>
</evidence>
<sequence>MGFSTRKIDGVDIVVLLASAVALVWSSAAQETSLTCASKLIPCQQYLNSTKPSEECCRPLKDAIKNDLSCLCYIFHSPDILKAYKIDLDKAQQLPVHCGIIPASSGNLCNDGAPSPYGTIVPPGNPSASSNGNNGSNSSTRIGMSGLMVVLFCLLWSVLV</sequence>
<evidence type="ECO:0000313" key="9">
    <source>
        <dbReference type="Proteomes" id="UP000636800"/>
    </source>
</evidence>
<dbReference type="InterPro" id="IPR016140">
    <property type="entry name" value="Bifunc_inhib/LTP/seed_store"/>
</dbReference>
<organism evidence="8 9">
    <name type="scientific">Vanilla planifolia</name>
    <name type="common">Vanilla</name>
    <dbReference type="NCBI Taxonomy" id="51239"/>
    <lineage>
        <taxon>Eukaryota</taxon>
        <taxon>Viridiplantae</taxon>
        <taxon>Streptophyta</taxon>
        <taxon>Embryophyta</taxon>
        <taxon>Tracheophyta</taxon>
        <taxon>Spermatophyta</taxon>
        <taxon>Magnoliopsida</taxon>
        <taxon>Liliopsida</taxon>
        <taxon>Asparagales</taxon>
        <taxon>Orchidaceae</taxon>
        <taxon>Vanilloideae</taxon>
        <taxon>Vanilleae</taxon>
        <taxon>Vanilla</taxon>
    </lineage>
</organism>
<dbReference type="Gene3D" id="1.10.110.10">
    <property type="entry name" value="Plant lipid-transfer and hydrophobic proteins"/>
    <property type="match status" value="1"/>
</dbReference>
<keyword evidence="2 6" id="KW-0732">Signal</keyword>
<protein>
    <recommendedName>
        <fullName evidence="7">Bifunctional inhibitor/plant lipid transfer protein/seed storage helical domain-containing protein</fullName>
    </recommendedName>
</protein>
<dbReference type="EMBL" id="JADCNL010000007">
    <property type="protein sequence ID" value="KAG0473203.1"/>
    <property type="molecule type" value="Genomic_DNA"/>
</dbReference>
<name>A0A835QKH0_VANPL</name>
<dbReference type="AlphaFoldDB" id="A0A835QKH0"/>
<dbReference type="PANTHER" id="PTHR33044">
    <property type="entry name" value="BIFUNCTIONAL INHIBITOR/LIPID-TRANSFER PROTEIN/SEED STORAGE 2S ALBUMIN SUPERFAMILY PROTEIN-RELATED"/>
    <property type="match status" value="1"/>
</dbReference>
<dbReference type="Proteomes" id="UP000636800">
    <property type="component" value="Chromosome 7"/>
</dbReference>
<evidence type="ECO:0000256" key="5">
    <source>
        <dbReference type="SAM" id="Phobius"/>
    </source>
</evidence>
<reference evidence="8 9" key="1">
    <citation type="journal article" date="2020" name="Nat. Food">
        <title>A phased Vanilla planifolia genome enables genetic improvement of flavour and production.</title>
        <authorList>
            <person name="Hasing T."/>
            <person name="Tang H."/>
            <person name="Brym M."/>
            <person name="Khazi F."/>
            <person name="Huang T."/>
            <person name="Chambers A.H."/>
        </authorList>
    </citation>
    <scope>NUCLEOTIDE SEQUENCE [LARGE SCALE GENOMIC DNA]</scope>
    <source>
        <tissue evidence="8">Leaf</tissue>
    </source>
</reference>
<evidence type="ECO:0000256" key="4">
    <source>
        <dbReference type="ARBA" id="ARBA00023180"/>
    </source>
</evidence>
<gene>
    <name evidence="8" type="ORF">HPP92_015060</name>
</gene>
<accession>A0A835QKH0</accession>
<dbReference type="CDD" id="cd00010">
    <property type="entry name" value="AAI_LTSS"/>
    <property type="match status" value="1"/>
</dbReference>
<keyword evidence="5" id="KW-0812">Transmembrane</keyword>
<feature type="domain" description="Bifunctional inhibitor/plant lipid transfer protein/seed storage helical" evidence="7">
    <location>
        <begin position="15"/>
        <end position="102"/>
    </location>
</feature>
<proteinExistence type="inferred from homology"/>
<evidence type="ECO:0000256" key="1">
    <source>
        <dbReference type="ARBA" id="ARBA00009748"/>
    </source>
</evidence>
<evidence type="ECO:0000256" key="3">
    <source>
        <dbReference type="ARBA" id="ARBA00023157"/>
    </source>
</evidence>
<comment type="similarity">
    <text evidence="1">Belongs to the plant LTP family.</text>
</comment>
<dbReference type="InterPro" id="IPR043325">
    <property type="entry name" value="LTSS"/>
</dbReference>
<evidence type="ECO:0000256" key="6">
    <source>
        <dbReference type="SAM" id="SignalP"/>
    </source>
</evidence>
<dbReference type="Pfam" id="PF14368">
    <property type="entry name" value="LTP_2"/>
    <property type="match status" value="1"/>
</dbReference>
<feature type="signal peptide" evidence="6">
    <location>
        <begin position="1"/>
        <end position="29"/>
    </location>
</feature>
<keyword evidence="3" id="KW-1015">Disulfide bond</keyword>
<keyword evidence="5" id="KW-0472">Membrane</keyword>